<dbReference type="EMBL" id="CVRB01000003">
    <property type="protein sequence ID" value="CRK83426.1"/>
    <property type="molecule type" value="Genomic_DNA"/>
</dbReference>
<dbReference type="GO" id="GO:0004518">
    <property type="term" value="F:nuclease activity"/>
    <property type="evidence" value="ECO:0007669"/>
    <property type="project" value="InterPro"/>
</dbReference>
<protein>
    <recommendedName>
        <fullName evidence="1">ERCC4 domain-containing protein</fullName>
    </recommendedName>
</protein>
<name>A0A0U1NZL8_9BACI</name>
<dbReference type="InterPro" id="IPR006166">
    <property type="entry name" value="ERCC4_domain"/>
</dbReference>
<dbReference type="Pfam" id="PF02732">
    <property type="entry name" value="ERCC4"/>
    <property type="match status" value="1"/>
</dbReference>
<evidence type="ECO:0000313" key="2">
    <source>
        <dbReference type="EMBL" id="CRK83426.1"/>
    </source>
</evidence>
<keyword evidence="3" id="KW-1185">Reference proteome</keyword>
<dbReference type="InterPro" id="IPR011335">
    <property type="entry name" value="Restrct_endonuc-II-like"/>
</dbReference>
<accession>A0A0U1NZL8</accession>
<gene>
    <name evidence="2" type="ORF">BN000_03394</name>
</gene>
<dbReference type="RefSeq" id="WP_245640464.1">
    <property type="nucleotide sequence ID" value="NZ_CVRB01000003.1"/>
</dbReference>
<proteinExistence type="predicted"/>
<dbReference type="Proteomes" id="UP000199087">
    <property type="component" value="Unassembled WGS sequence"/>
</dbReference>
<dbReference type="STRING" id="1499688.BN000_03394"/>
<sequence length="177" mass="20887">MKDVTVKYKYTETEIKTLLSSIVMLIDTREQENKHIIDYFESKKIPFESKKLDYGDYSAYLPKNEELGIHRNLFFPATIERKNSVEELAATIKERTRFENELIRAQRFPFLLLVEDPNGYENIIKGNYRSKYQARALLGSLKAFEARYGFQTVFVAPLTSGNYIYHHFYYTIRNALI</sequence>
<dbReference type="GO" id="GO:0003677">
    <property type="term" value="F:DNA binding"/>
    <property type="evidence" value="ECO:0007669"/>
    <property type="project" value="InterPro"/>
</dbReference>
<evidence type="ECO:0000313" key="3">
    <source>
        <dbReference type="Proteomes" id="UP000199087"/>
    </source>
</evidence>
<feature type="domain" description="ERCC4" evidence="1">
    <location>
        <begin position="23"/>
        <end position="118"/>
    </location>
</feature>
<reference evidence="3" key="1">
    <citation type="submission" date="2015-05" db="EMBL/GenBank/DDBJ databases">
        <authorList>
            <person name="Urmite Genomes"/>
        </authorList>
    </citation>
    <scope>NUCLEOTIDE SEQUENCE [LARGE SCALE GENOMIC DNA]</scope>
    <source>
        <strain evidence="3">LF1</strain>
    </source>
</reference>
<dbReference type="GO" id="GO:0006259">
    <property type="term" value="P:DNA metabolic process"/>
    <property type="evidence" value="ECO:0007669"/>
    <property type="project" value="UniProtKB-ARBA"/>
</dbReference>
<dbReference type="SMART" id="SM00891">
    <property type="entry name" value="ERCC4"/>
    <property type="match status" value="1"/>
</dbReference>
<dbReference type="SUPFAM" id="SSF52980">
    <property type="entry name" value="Restriction endonuclease-like"/>
    <property type="match status" value="1"/>
</dbReference>
<organism evidence="2 3">
    <name type="scientific">Neobacillus massiliamazoniensis</name>
    <dbReference type="NCBI Taxonomy" id="1499688"/>
    <lineage>
        <taxon>Bacteria</taxon>
        <taxon>Bacillati</taxon>
        <taxon>Bacillota</taxon>
        <taxon>Bacilli</taxon>
        <taxon>Bacillales</taxon>
        <taxon>Bacillaceae</taxon>
        <taxon>Neobacillus</taxon>
    </lineage>
</organism>
<dbReference type="Gene3D" id="3.40.50.10130">
    <property type="match status" value="1"/>
</dbReference>
<evidence type="ECO:0000259" key="1">
    <source>
        <dbReference type="SMART" id="SM00891"/>
    </source>
</evidence>
<dbReference type="AlphaFoldDB" id="A0A0U1NZL8"/>